<sequence>MKIKIILPLCIEHDSNLTVGSEHETIQDNDRDYEVWVLGDDKTPIKLYGREYEVVE</sequence>
<dbReference type="AlphaFoldDB" id="A0A0F9NTR8"/>
<gene>
    <name evidence="1" type="ORF">LCGC14_1296370</name>
</gene>
<name>A0A0F9NTR8_9ZZZZ</name>
<reference evidence="1" key="1">
    <citation type="journal article" date="2015" name="Nature">
        <title>Complex archaea that bridge the gap between prokaryotes and eukaryotes.</title>
        <authorList>
            <person name="Spang A."/>
            <person name="Saw J.H."/>
            <person name="Jorgensen S.L."/>
            <person name="Zaremba-Niedzwiedzka K."/>
            <person name="Martijn J."/>
            <person name="Lind A.E."/>
            <person name="van Eijk R."/>
            <person name="Schleper C."/>
            <person name="Guy L."/>
            <person name="Ettema T.J."/>
        </authorList>
    </citation>
    <scope>NUCLEOTIDE SEQUENCE</scope>
</reference>
<organism evidence="1">
    <name type="scientific">marine sediment metagenome</name>
    <dbReference type="NCBI Taxonomy" id="412755"/>
    <lineage>
        <taxon>unclassified sequences</taxon>
        <taxon>metagenomes</taxon>
        <taxon>ecological metagenomes</taxon>
    </lineage>
</organism>
<dbReference type="EMBL" id="LAZR01007522">
    <property type="protein sequence ID" value="KKM84712.1"/>
    <property type="molecule type" value="Genomic_DNA"/>
</dbReference>
<comment type="caution">
    <text evidence="1">The sequence shown here is derived from an EMBL/GenBank/DDBJ whole genome shotgun (WGS) entry which is preliminary data.</text>
</comment>
<evidence type="ECO:0000313" key="1">
    <source>
        <dbReference type="EMBL" id="KKM84712.1"/>
    </source>
</evidence>
<protein>
    <submittedName>
        <fullName evidence="1">Uncharacterized protein</fullName>
    </submittedName>
</protein>
<accession>A0A0F9NTR8</accession>
<proteinExistence type="predicted"/>